<feature type="domain" description="Aminotransferase class V" evidence="3">
    <location>
        <begin position="138"/>
        <end position="382"/>
    </location>
</feature>
<feature type="compositionally biased region" description="Low complexity" evidence="2">
    <location>
        <begin position="32"/>
        <end position="42"/>
    </location>
</feature>
<reference evidence="4" key="1">
    <citation type="journal article" date="2014" name="Int. J. Syst. Evol. Microbiol.">
        <title>Complete genome sequence of Corynebacterium casei LMG S-19264T (=DSM 44701T), isolated from a smear-ripened cheese.</title>
        <authorList>
            <consortium name="US DOE Joint Genome Institute (JGI-PGF)"/>
            <person name="Walter F."/>
            <person name="Albersmeier A."/>
            <person name="Kalinowski J."/>
            <person name="Ruckert C."/>
        </authorList>
    </citation>
    <scope>NUCLEOTIDE SEQUENCE</scope>
    <source>
        <strain evidence="4">JCM 4646</strain>
    </source>
</reference>
<evidence type="ECO:0000256" key="2">
    <source>
        <dbReference type="SAM" id="MobiDB-lite"/>
    </source>
</evidence>
<dbReference type="Gene3D" id="3.40.640.10">
    <property type="entry name" value="Type I PLP-dependent aspartate aminotransferase-like (Major domain)"/>
    <property type="match status" value="1"/>
</dbReference>
<reference evidence="4" key="2">
    <citation type="submission" date="2020-09" db="EMBL/GenBank/DDBJ databases">
        <authorList>
            <person name="Sun Q."/>
            <person name="Ohkuma M."/>
        </authorList>
    </citation>
    <scope>NUCLEOTIDE SEQUENCE</scope>
    <source>
        <strain evidence="4">JCM 4646</strain>
    </source>
</reference>
<gene>
    <name evidence="4" type="ORF">GCM10018781_56700</name>
</gene>
<dbReference type="Proteomes" id="UP000617734">
    <property type="component" value="Unassembled WGS sequence"/>
</dbReference>
<dbReference type="EMBL" id="BNBO01000041">
    <property type="protein sequence ID" value="GHH79204.1"/>
    <property type="molecule type" value="Genomic_DNA"/>
</dbReference>
<organism evidence="4 5">
    <name type="scientific">Kitasatospora indigofera</name>
    <dbReference type="NCBI Taxonomy" id="67307"/>
    <lineage>
        <taxon>Bacteria</taxon>
        <taxon>Bacillati</taxon>
        <taxon>Actinomycetota</taxon>
        <taxon>Actinomycetes</taxon>
        <taxon>Kitasatosporales</taxon>
        <taxon>Streptomycetaceae</taxon>
        <taxon>Kitasatospora</taxon>
    </lineage>
</organism>
<keyword evidence="4" id="KW-0808">Transferase</keyword>
<dbReference type="Pfam" id="PF00266">
    <property type="entry name" value="Aminotran_5"/>
    <property type="match status" value="1"/>
</dbReference>
<dbReference type="InterPro" id="IPR000192">
    <property type="entry name" value="Aminotrans_V_dom"/>
</dbReference>
<feature type="region of interest" description="Disordered" evidence="2">
    <location>
        <begin position="1"/>
        <end position="52"/>
    </location>
</feature>
<dbReference type="InterPro" id="IPR015424">
    <property type="entry name" value="PyrdxlP-dep_Trfase"/>
</dbReference>
<dbReference type="InterPro" id="IPR015422">
    <property type="entry name" value="PyrdxlP-dep_Trfase_small"/>
</dbReference>
<dbReference type="InterPro" id="IPR015421">
    <property type="entry name" value="PyrdxlP-dep_Trfase_major"/>
</dbReference>
<sequence>MDDRVVCQPGSLTGRAVGPVGPDGRARRAEPEPAVGAAAVGRQDGSRSRQITGTCRPLPRCPAAPLPDGLRTETTLSSAPLPLLLPDGRPAAHAWTLDPALRHLNHGSFGAVPQAAQQEQQRLRAEMDRAPVVWFPALPRRVAAARAEIAGFLRVQERDLALVPNASGGASVVYGSLPARPGGEVLVTDHGYGAVTMGAERLARRWGGSVRTARVPLHATAEQACAAVLAGITDRTALIVLDHITSATARWMPVAEVGAAARELGIPLLIDGAHVPGLAEDPLAGLEFDAWVGNLHKFGCAPRGASALVVRSGLRDQLYPLIDSWAAEAPFPERFDTQGTIDATSYLAAPAALGFVERTWGWQAARGYLHELADYAERIVGEAFAGLTGESAAVDVGMPVNALRLVRLPDGLAATRADADALRDRVAAELGTEAAFTSFDGVGYFRISTHVYNTAADFEDFAERCVPALGAWAREAGQRR</sequence>
<evidence type="ECO:0000256" key="1">
    <source>
        <dbReference type="ARBA" id="ARBA00022898"/>
    </source>
</evidence>
<dbReference type="AlphaFoldDB" id="A0A919G7I5"/>
<dbReference type="Gene3D" id="3.90.1150.10">
    <property type="entry name" value="Aspartate Aminotransferase, domain 1"/>
    <property type="match status" value="1"/>
</dbReference>
<evidence type="ECO:0000259" key="3">
    <source>
        <dbReference type="Pfam" id="PF00266"/>
    </source>
</evidence>
<dbReference type="PANTHER" id="PTHR43092">
    <property type="entry name" value="L-CYSTEINE DESULFHYDRASE"/>
    <property type="match status" value="1"/>
</dbReference>
<dbReference type="PANTHER" id="PTHR43092:SF2">
    <property type="entry name" value="HERCYNYLCYSTEINE SULFOXIDE LYASE"/>
    <property type="match status" value="1"/>
</dbReference>
<keyword evidence="1" id="KW-0663">Pyridoxal phosphate</keyword>
<evidence type="ECO:0000313" key="5">
    <source>
        <dbReference type="Proteomes" id="UP000617734"/>
    </source>
</evidence>
<dbReference type="GO" id="GO:0008483">
    <property type="term" value="F:transaminase activity"/>
    <property type="evidence" value="ECO:0007669"/>
    <property type="project" value="UniProtKB-KW"/>
</dbReference>
<proteinExistence type="predicted"/>
<accession>A0A919G7I5</accession>
<keyword evidence="4" id="KW-0032">Aminotransferase</keyword>
<comment type="caution">
    <text evidence="4">The sequence shown here is derived from an EMBL/GenBank/DDBJ whole genome shotgun (WGS) entry which is preliminary data.</text>
</comment>
<evidence type="ECO:0000313" key="4">
    <source>
        <dbReference type="EMBL" id="GHH79204.1"/>
    </source>
</evidence>
<name>A0A919G7I5_9ACTN</name>
<dbReference type="SUPFAM" id="SSF53383">
    <property type="entry name" value="PLP-dependent transferases"/>
    <property type="match status" value="1"/>
</dbReference>
<keyword evidence="5" id="KW-1185">Reference proteome</keyword>
<protein>
    <submittedName>
        <fullName evidence="4">Aminotransferase class V</fullName>
    </submittedName>
</protein>